<name>A0A914HGR3_GLORO</name>
<sequence>MDTADVPKHQIGANVFNMMLSFCLLLALSSAELLPATLGVCLFIGLVSLAVSSVAVALITSGLHWHIAKFSMFQAFAPYGGETRWHHLQFTYAVALGAFNSIGFLLNWAIASSVPRPYHHAYAVAAFFSLALCVSFLLTALVATHDLSDEQDMEQKATLVHRLGQQQQQQQRYTEL</sequence>
<keyword evidence="2" id="KW-1185">Reference proteome</keyword>
<organism evidence="2 3">
    <name type="scientific">Globodera rostochiensis</name>
    <name type="common">Golden nematode worm</name>
    <name type="synonym">Heterodera rostochiensis</name>
    <dbReference type="NCBI Taxonomy" id="31243"/>
    <lineage>
        <taxon>Eukaryota</taxon>
        <taxon>Metazoa</taxon>
        <taxon>Ecdysozoa</taxon>
        <taxon>Nematoda</taxon>
        <taxon>Chromadorea</taxon>
        <taxon>Rhabditida</taxon>
        <taxon>Tylenchina</taxon>
        <taxon>Tylenchomorpha</taxon>
        <taxon>Tylenchoidea</taxon>
        <taxon>Heteroderidae</taxon>
        <taxon>Heteroderinae</taxon>
        <taxon>Globodera</taxon>
    </lineage>
</organism>
<proteinExistence type="predicted"/>
<feature type="transmembrane region" description="Helical" evidence="1">
    <location>
        <begin position="90"/>
        <end position="110"/>
    </location>
</feature>
<evidence type="ECO:0000313" key="3">
    <source>
        <dbReference type="WBParaSite" id="Gr19_v10_g16464.t1"/>
    </source>
</evidence>
<feature type="transmembrane region" description="Helical" evidence="1">
    <location>
        <begin position="12"/>
        <end position="31"/>
    </location>
</feature>
<dbReference type="AlphaFoldDB" id="A0A914HGR3"/>
<evidence type="ECO:0000256" key="1">
    <source>
        <dbReference type="SAM" id="Phobius"/>
    </source>
</evidence>
<keyword evidence="1" id="KW-0812">Transmembrane</keyword>
<dbReference type="WBParaSite" id="Gr19_v10_g16464.t1">
    <property type="protein sequence ID" value="Gr19_v10_g16464.t1"/>
    <property type="gene ID" value="Gr19_v10_g16464"/>
</dbReference>
<evidence type="ECO:0000313" key="2">
    <source>
        <dbReference type="Proteomes" id="UP000887572"/>
    </source>
</evidence>
<feature type="transmembrane region" description="Helical" evidence="1">
    <location>
        <begin position="122"/>
        <end position="143"/>
    </location>
</feature>
<keyword evidence="1" id="KW-0472">Membrane</keyword>
<feature type="transmembrane region" description="Helical" evidence="1">
    <location>
        <begin position="37"/>
        <end position="63"/>
    </location>
</feature>
<keyword evidence="1" id="KW-1133">Transmembrane helix</keyword>
<accession>A0A914HGR3</accession>
<reference evidence="3" key="1">
    <citation type="submission" date="2022-11" db="UniProtKB">
        <authorList>
            <consortium name="WormBaseParasite"/>
        </authorList>
    </citation>
    <scope>IDENTIFICATION</scope>
</reference>
<protein>
    <submittedName>
        <fullName evidence="3">Uncharacterized protein</fullName>
    </submittedName>
</protein>
<dbReference type="Proteomes" id="UP000887572">
    <property type="component" value="Unplaced"/>
</dbReference>